<dbReference type="Proteomes" id="UP000704611">
    <property type="component" value="Unassembled WGS sequence"/>
</dbReference>
<proteinExistence type="predicted"/>
<feature type="transmembrane region" description="Helical" evidence="1">
    <location>
        <begin position="33"/>
        <end position="52"/>
    </location>
</feature>
<feature type="transmembrane region" description="Helical" evidence="1">
    <location>
        <begin position="73"/>
        <end position="93"/>
    </location>
</feature>
<keyword evidence="1" id="KW-1133">Transmembrane helix</keyword>
<evidence type="ECO:0000313" key="3">
    <source>
        <dbReference type="Proteomes" id="UP000704611"/>
    </source>
</evidence>
<keyword evidence="3" id="KW-1185">Reference proteome</keyword>
<comment type="caution">
    <text evidence="2">The sequence shown here is derived from an EMBL/GenBank/DDBJ whole genome shotgun (WGS) entry which is preliminary data.</text>
</comment>
<evidence type="ECO:0000256" key="1">
    <source>
        <dbReference type="SAM" id="Phobius"/>
    </source>
</evidence>
<name>A0ABS6MQE7_9GAMM</name>
<reference evidence="2 3" key="1">
    <citation type="submission" date="2021-06" db="EMBL/GenBank/DDBJ databases">
        <title>Rheinheimera indica sp. nov., isolated from deep-sea sediment.</title>
        <authorList>
            <person name="Wang Z."/>
            <person name="Zhang X.-Y."/>
        </authorList>
    </citation>
    <scope>NUCLEOTIDE SEQUENCE [LARGE SCALE GENOMIC DNA]</scope>
    <source>
        <strain evidence="2 3">SM2107</strain>
    </source>
</reference>
<sequence>MFLYLFLVGPLLLTSWFWYYEEYRYSAKPLSFYQLAGLFFFISYLACCLVAGQQGMLELFSDHHYKMGRALSITGLWTFIIPGIIWPLLIFPRELQLYLFNLPTAGPYTAALGYFLAFFTLLRNLLIL</sequence>
<accession>A0ABS6MQE7</accession>
<keyword evidence="1" id="KW-0472">Membrane</keyword>
<keyword evidence="1" id="KW-0812">Transmembrane</keyword>
<dbReference type="EMBL" id="JAHRID010000008">
    <property type="protein sequence ID" value="MBV2130571.1"/>
    <property type="molecule type" value="Genomic_DNA"/>
</dbReference>
<organism evidence="2 3">
    <name type="scientific">Arsukibacterium indicum</name>
    <dbReference type="NCBI Taxonomy" id="2848612"/>
    <lineage>
        <taxon>Bacteria</taxon>
        <taxon>Pseudomonadati</taxon>
        <taxon>Pseudomonadota</taxon>
        <taxon>Gammaproteobacteria</taxon>
        <taxon>Chromatiales</taxon>
        <taxon>Chromatiaceae</taxon>
        <taxon>Arsukibacterium</taxon>
    </lineage>
</organism>
<protein>
    <submittedName>
        <fullName evidence="2">Uncharacterized protein</fullName>
    </submittedName>
</protein>
<dbReference type="RefSeq" id="WP_217670894.1">
    <property type="nucleotide sequence ID" value="NZ_JAHRID010000008.1"/>
</dbReference>
<gene>
    <name evidence="2" type="ORF">KQY15_15865</name>
</gene>
<evidence type="ECO:0000313" key="2">
    <source>
        <dbReference type="EMBL" id="MBV2130571.1"/>
    </source>
</evidence>
<feature type="transmembrane region" description="Helical" evidence="1">
    <location>
        <begin position="105"/>
        <end position="126"/>
    </location>
</feature>